<feature type="domain" description="STAS" evidence="1">
    <location>
        <begin position="11"/>
        <end position="90"/>
    </location>
</feature>
<sequence>MSQHIVSDDSITIKTDERDGYYIMDLAGEIIGNSAERLINLIDEASLKKKSLQPLLDLTKVTYINSYSFGIIAYLWKIVKESGRKLHIVANAGINAKFYHLGLAGKAGLKIISPNKSARNVSLYQNNNMRMLALTGE</sequence>
<dbReference type="Gene3D" id="3.30.750.24">
    <property type="entry name" value="STAS domain"/>
    <property type="match status" value="1"/>
</dbReference>
<dbReference type="Proteomes" id="UP000179243">
    <property type="component" value="Unassembled WGS sequence"/>
</dbReference>
<dbReference type="PROSITE" id="PS50801">
    <property type="entry name" value="STAS"/>
    <property type="match status" value="1"/>
</dbReference>
<dbReference type="InterPro" id="IPR002645">
    <property type="entry name" value="STAS_dom"/>
</dbReference>
<evidence type="ECO:0000313" key="2">
    <source>
        <dbReference type="EMBL" id="OGK02591.1"/>
    </source>
</evidence>
<accession>A0A1F7F7G9</accession>
<organism evidence="2 3">
    <name type="scientific">Candidatus Raymondbacteria bacterium RIFOXYD12_FULL_49_13</name>
    <dbReference type="NCBI Taxonomy" id="1817890"/>
    <lineage>
        <taxon>Bacteria</taxon>
        <taxon>Raymondiibacteriota</taxon>
    </lineage>
</organism>
<gene>
    <name evidence="2" type="ORF">A2519_12315</name>
</gene>
<reference evidence="2 3" key="1">
    <citation type="journal article" date="2016" name="Nat. Commun.">
        <title>Thousands of microbial genomes shed light on interconnected biogeochemical processes in an aquifer system.</title>
        <authorList>
            <person name="Anantharaman K."/>
            <person name="Brown C.T."/>
            <person name="Hug L.A."/>
            <person name="Sharon I."/>
            <person name="Castelle C.J."/>
            <person name="Probst A.J."/>
            <person name="Thomas B.C."/>
            <person name="Singh A."/>
            <person name="Wilkins M.J."/>
            <person name="Karaoz U."/>
            <person name="Brodie E.L."/>
            <person name="Williams K.H."/>
            <person name="Hubbard S.S."/>
            <person name="Banfield J.F."/>
        </authorList>
    </citation>
    <scope>NUCLEOTIDE SEQUENCE [LARGE SCALE GENOMIC DNA]</scope>
</reference>
<dbReference type="InterPro" id="IPR036513">
    <property type="entry name" value="STAS_dom_sf"/>
</dbReference>
<comment type="caution">
    <text evidence="2">The sequence shown here is derived from an EMBL/GenBank/DDBJ whole genome shotgun (WGS) entry which is preliminary data.</text>
</comment>
<dbReference type="EMBL" id="MFYX01000105">
    <property type="protein sequence ID" value="OGK02591.1"/>
    <property type="molecule type" value="Genomic_DNA"/>
</dbReference>
<evidence type="ECO:0000259" key="1">
    <source>
        <dbReference type="PROSITE" id="PS50801"/>
    </source>
</evidence>
<proteinExistence type="predicted"/>
<name>A0A1F7F7G9_UNCRA</name>
<dbReference type="SUPFAM" id="SSF52091">
    <property type="entry name" value="SpoIIaa-like"/>
    <property type="match status" value="1"/>
</dbReference>
<dbReference type="CDD" id="cd07043">
    <property type="entry name" value="STAS_anti-anti-sigma_factors"/>
    <property type="match status" value="1"/>
</dbReference>
<dbReference type="AlphaFoldDB" id="A0A1F7F7G9"/>
<evidence type="ECO:0000313" key="3">
    <source>
        <dbReference type="Proteomes" id="UP000179243"/>
    </source>
</evidence>
<dbReference type="Pfam" id="PF01740">
    <property type="entry name" value="STAS"/>
    <property type="match status" value="1"/>
</dbReference>
<protein>
    <recommendedName>
        <fullName evidence="1">STAS domain-containing protein</fullName>
    </recommendedName>
</protein>